<evidence type="ECO:0008006" key="3">
    <source>
        <dbReference type="Google" id="ProtNLM"/>
    </source>
</evidence>
<protein>
    <recommendedName>
        <fullName evidence="3">Transposase</fullName>
    </recommendedName>
</protein>
<dbReference type="OrthoDB" id="8967235at2"/>
<dbReference type="RefSeq" id="WP_137331116.1">
    <property type="nucleotide sequence ID" value="NZ_CP040077.1"/>
</dbReference>
<gene>
    <name evidence="1" type="ORF">FAZ95_03150</name>
</gene>
<dbReference type="AlphaFoldDB" id="A0A4P8IN53"/>
<sequence>MEAENYKGCRIWGHAIAEQKDILRPERYAASGTITQHNELVEASGVLGYFETEEEAQFAGLQWARAWVDNHL</sequence>
<name>A0A4P8IN53_9BURK</name>
<dbReference type="EMBL" id="CP040077">
    <property type="protein sequence ID" value="QCP48274.1"/>
    <property type="molecule type" value="Genomic_DNA"/>
</dbReference>
<evidence type="ECO:0000313" key="1">
    <source>
        <dbReference type="EMBL" id="QCP48274.1"/>
    </source>
</evidence>
<organism evidence="1 2">
    <name type="scientific">Trinickia violacea</name>
    <dbReference type="NCBI Taxonomy" id="2571746"/>
    <lineage>
        <taxon>Bacteria</taxon>
        <taxon>Pseudomonadati</taxon>
        <taxon>Pseudomonadota</taxon>
        <taxon>Betaproteobacteria</taxon>
        <taxon>Burkholderiales</taxon>
        <taxon>Burkholderiaceae</taxon>
        <taxon>Trinickia</taxon>
    </lineage>
</organism>
<reference evidence="1 2" key="1">
    <citation type="submission" date="2019-05" db="EMBL/GenBank/DDBJ databases">
        <title>Burkholderia sp. DHOD12, isolated from subtropical forest soil.</title>
        <authorList>
            <person name="Gao Z.-H."/>
            <person name="Qiu L.-H."/>
        </authorList>
    </citation>
    <scope>NUCLEOTIDE SEQUENCE [LARGE SCALE GENOMIC DNA]</scope>
    <source>
        <strain evidence="1 2">DHOD12</strain>
    </source>
</reference>
<evidence type="ECO:0000313" key="2">
    <source>
        <dbReference type="Proteomes" id="UP000298656"/>
    </source>
</evidence>
<proteinExistence type="predicted"/>
<dbReference type="Proteomes" id="UP000298656">
    <property type="component" value="Chromosome 1"/>
</dbReference>
<keyword evidence="2" id="KW-1185">Reference proteome</keyword>
<accession>A0A4P8IN53</accession>
<dbReference type="KEGG" id="tvl:FAZ95_03150"/>